<dbReference type="KEGG" id="hhg:XM38_040570"/>
<proteinExistence type="predicted"/>
<reference evidence="1 2" key="1">
    <citation type="journal article" date="2016" name="Biochim. Biophys. Acta">
        <title>Characterization of red-shifted phycobilisomes isolated from the chlorophyll f-containing cyanobacterium Halomicronema hongdechloris.</title>
        <authorList>
            <person name="Li Y."/>
            <person name="Lin Y."/>
            <person name="Garvey C.J."/>
            <person name="Birch D."/>
            <person name="Corkery R.W."/>
            <person name="Loughlin P.C."/>
            <person name="Scheer H."/>
            <person name="Willows R.D."/>
            <person name="Chen M."/>
        </authorList>
    </citation>
    <scope>NUCLEOTIDE SEQUENCE [LARGE SCALE GENOMIC DNA]</scope>
    <source>
        <strain evidence="1 2">C2206</strain>
    </source>
</reference>
<organism evidence="1 2">
    <name type="scientific">Halomicronema hongdechloris C2206</name>
    <dbReference type="NCBI Taxonomy" id="1641165"/>
    <lineage>
        <taxon>Bacteria</taxon>
        <taxon>Bacillati</taxon>
        <taxon>Cyanobacteriota</taxon>
        <taxon>Cyanophyceae</taxon>
        <taxon>Nodosilineales</taxon>
        <taxon>Nodosilineaceae</taxon>
        <taxon>Halomicronema</taxon>
    </lineage>
</organism>
<keyword evidence="2" id="KW-1185">Reference proteome</keyword>
<dbReference type="AlphaFoldDB" id="A0A1Z3HS21"/>
<evidence type="ECO:0000313" key="2">
    <source>
        <dbReference type="Proteomes" id="UP000191901"/>
    </source>
</evidence>
<sequence length="140" mass="14751">MPQVDDARTIQRQCVHRGATTGSLADQLSCRFAPGKVLIPDLLSGIEERHSFAGERIRVGSPGELVTVTAKTSPSQVFQGGCAAKLTGLDVIDGETIGREGFWAAAVFTTLLGSLSNLSPPAETKSPFALFTHSCVSGFM</sequence>
<dbReference type="Proteomes" id="UP000191901">
    <property type="component" value="Chromosome"/>
</dbReference>
<gene>
    <name evidence="1" type="ORF">XM38_040570</name>
</gene>
<accession>A0A1Z3HS21</accession>
<name>A0A1Z3HS21_9CYAN</name>
<dbReference type="EMBL" id="CP021983">
    <property type="protein sequence ID" value="ASC73095.1"/>
    <property type="molecule type" value="Genomic_DNA"/>
</dbReference>
<protein>
    <submittedName>
        <fullName evidence="1">Uncharacterized protein</fullName>
    </submittedName>
</protein>
<evidence type="ECO:0000313" key="1">
    <source>
        <dbReference type="EMBL" id="ASC73095.1"/>
    </source>
</evidence>